<accession>A0A9N9CA54</accession>
<protein>
    <submittedName>
        <fullName evidence="2">3599_t:CDS:1</fullName>
    </submittedName>
</protein>
<gene>
    <name evidence="2" type="ORF">POCULU_LOCUS7150</name>
</gene>
<name>A0A9N9CA54_9GLOM</name>
<dbReference type="AlphaFoldDB" id="A0A9N9CA54"/>
<feature type="non-terminal residue" evidence="2">
    <location>
        <position position="68"/>
    </location>
</feature>
<proteinExistence type="predicted"/>
<dbReference type="Proteomes" id="UP000789572">
    <property type="component" value="Unassembled WGS sequence"/>
</dbReference>
<keyword evidence="3" id="KW-1185">Reference proteome</keyword>
<evidence type="ECO:0000313" key="3">
    <source>
        <dbReference type="Proteomes" id="UP000789572"/>
    </source>
</evidence>
<feature type="region of interest" description="Disordered" evidence="1">
    <location>
        <begin position="1"/>
        <end position="68"/>
    </location>
</feature>
<feature type="compositionally biased region" description="Polar residues" evidence="1">
    <location>
        <begin position="59"/>
        <end position="68"/>
    </location>
</feature>
<reference evidence="2" key="1">
    <citation type="submission" date="2021-06" db="EMBL/GenBank/DDBJ databases">
        <authorList>
            <person name="Kallberg Y."/>
            <person name="Tangrot J."/>
            <person name="Rosling A."/>
        </authorList>
    </citation>
    <scope>NUCLEOTIDE SEQUENCE</scope>
    <source>
        <strain evidence="2">IA702</strain>
    </source>
</reference>
<organism evidence="2 3">
    <name type="scientific">Paraglomus occultum</name>
    <dbReference type="NCBI Taxonomy" id="144539"/>
    <lineage>
        <taxon>Eukaryota</taxon>
        <taxon>Fungi</taxon>
        <taxon>Fungi incertae sedis</taxon>
        <taxon>Mucoromycota</taxon>
        <taxon>Glomeromycotina</taxon>
        <taxon>Glomeromycetes</taxon>
        <taxon>Paraglomerales</taxon>
        <taxon>Paraglomeraceae</taxon>
        <taxon>Paraglomus</taxon>
    </lineage>
</organism>
<evidence type="ECO:0000313" key="2">
    <source>
        <dbReference type="EMBL" id="CAG8594622.1"/>
    </source>
</evidence>
<comment type="caution">
    <text evidence="2">The sequence shown here is derived from an EMBL/GenBank/DDBJ whole genome shotgun (WGS) entry which is preliminary data.</text>
</comment>
<evidence type="ECO:0000256" key="1">
    <source>
        <dbReference type="SAM" id="MobiDB-lite"/>
    </source>
</evidence>
<sequence>MKMLQSLQLGEGHPHHASLAKLQDTIPVYAPHPPKKTMAETLKKSISKNETKPPKPVEHQTTTTITSS</sequence>
<dbReference type="EMBL" id="CAJVPJ010001523">
    <property type="protein sequence ID" value="CAG8594622.1"/>
    <property type="molecule type" value="Genomic_DNA"/>
</dbReference>
<feature type="compositionally biased region" description="Basic and acidic residues" evidence="1">
    <location>
        <begin position="37"/>
        <end position="58"/>
    </location>
</feature>